<evidence type="ECO:0000256" key="14">
    <source>
        <dbReference type="PROSITE-ProRule" id="PRU00560"/>
    </source>
</evidence>
<dbReference type="InterPro" id="IPR014017">
    <property type="entry name" value="DNA_helicase_UvrD-like_C"/>
</dbReference>
<proteinExistence type="predicted"/>
<keyword evidence="3" id="KW-0227">DNA damage</keyword>
<dbReference type="Pfam" id="PF13361">
    <property type="entry name" value="UvrD_C"/>
    <property type="match status" value="1"/>
</dbReference>
<dbReference type="Pfam" id="PF12705">
    <property type="entry name" value="PDDEXK_1"/>
    <property type="match status" value="1"/>
</dbReference>
<evidence type="ECO:0000256" key="2">
    <source>
        <dbReference type="ARBA" id="ARBA00022741"/>
    </source>
</evidence>
<keyword evidence="18" id="KW-1185">Reference proteome</keyword>
<dbReference type="PROSITE" id="PS51217">
    <property type="entry name" value="UVRD_HELICASE_CTER"/>
    <property type="match status" value="1"/>
</dbReference>
<dbReference type="RefSeq" id="WP_345648699.1">
    <property type="nucleotide sequence ID" value="NZ_BAABLY010000059.1"/>
</dbReference>
<reference evidence="17 18" key="1">
    <citation type="submission" date="2024-03" db="EMBL/GenBank/DDBJ databases">
        <title>Draft genome sequence of Pseudonocardia tropica JCM 19149.</title>
        <authorList>
            <person name="Butdee W."/>
            <person name="Duangmal K."/>
        </authorList>
    </citation>
    <scope>NUCLEOTIDE SEQUENCE [LARGE SCALE GENOMIC DNA]</scope>
    <source>
        <strain evidence="17 18">JCM 19149</strain>
    </source>
</reference>
<evidence type="ECO:0000313" key="18">
    <source>
        <dbReference type="Proteomes" id="UP001464923"/>
    </source>
</evidence>
<keyword evidence="7 14" id="KW-0067">ATP-binding</keyword>
<dbReference type="SUPFAM" id="SSF52980">
    <property type="entry name" value="Restriction endonuclease-like"/>
    <property type="match status" value="1"/>
</dbReference>
<keyword evidence="1" id="KW-0540">Nuclease</keyword>
<keyword evidence="10" id="KW-0413">Isomerase</keyword>
<dbReference type="InterPro" id="IPR027417">
    <property type="entry name" value="P-loop_NTPase"/>
</dbReference>
<evidence type="ECO:0000256" key="4">
    <source>
        <dbReference type="ARBA" id="ARBA00022801"/>
    </source>
</evidence>
<evidence type="ECO:0000256" key="7">
    <source>
        <dbReference type="ARBA" id="ARBA00022840"/>
    </source>
</evidence>
<keyword evidence="9" id="KW-0234">DNA repair</keyword>
<comment type="catalytic activity">
    <reaction evidence="11">
        <text>Couples ATP hydrolysis with the unwinding of duplex DNA by translocating in the 3'-5' direction.</text>
        <dbReference type="EC" id="5.6.2.4"/>
    </reaction>
</comment>
<protein>
    <recommendedName>
        <fullName evidence="12">DNA 3'-5' helicase</fullName>
        <ecNumber evidence="12">5.6.2.4</ecNumber>
    </recommendedName>
</protein>
<gene>
    <name evidence="17" type="ORF">WHI96_12965</name>
</gene>
<evidence type="ECO:0000313" key="17">
    <source>
        <dbReference type="EMBL" id="MEQ3539740.1"/>
    </source>
</evidence>
<dbReference type="EMBL" id="JBEDNP010000006">
    <property type="protein sequence ID" value="MEQ3539740.1"/>
    <property type="molecule type" value="Genomic_DNA"/>
</dbReference>
<evidence type="ECO:0000256" key="3">
    <source>
        <dbReference type="ARBA" id="ARBA00022763"/>
    </source>
</evidence>
<feature type="domain" description="UvrD-like helicase C-terminal" evidence="16">
    <location>
        <begin position="446"/>
        <end position="730"/>
    </location>
</feature>
<dbReference type="Proteomes" id="UP001464923">
    <property type="component" value="Unassembled WGS sequence"/>
</dbReference>
<evidence type="ECO:0000256" key="13">
    <source>
        <dbReference type="ARBA" id="ARBA00048988"/>
    </source>
</evidence>
<evidence type="ECO:0000259" key="16">
    <source>
        <dbReference type="PROSITE" id="PS51217"/>
    </source>
</evidence>
<name>A0ABV1JUV8_9PSEU</name>
<accession>A0ABV1JUV8</accession>
<sequence>MTSTAVRTTPADQDARNRIRDDLATSLFVEAGAGSGKTRSLVARIAALVESGVPMTAIAAITFTEKAAAELRDRLRDKLEQQGQERAVDELDGAAIGTLHAFARRILSEHAIEAGLPPLIEVLDQVGSQVAVDRRFDELQTELLDDSQMASTLRLAFASGLRLAHLRELYQDFDGEWDLVEERVDTTLPPAPRPRIDDLRLRARELSTQRTRCADPTDKLAQRLAELEDWADRADVADEARILTCLRTVPAKSKVGQAVNWGGRDGVEAVRDDYSTWRTDVLDRYHQVIDQVLRRLAAWTAARVLTGAEQRRTEGRLRFHDLLVLARRLVRDNPDARATLQHRYRKLLLDEFQDTDRIQIEIALRIAGGAGADAADWRDLVPPPGSVFAVGDPKQSIYRFRRADIATYLDARDILDDRVELTTNFRSSRAILDWVDATFAPLITEQPGAQPAFVALKPRPGAEDGDPVLVLGAPEHTGVSATDIRAAEARDVAALITTALCEGHPVRDDSAPSGTGTRAVQAQDIAILVPTRTSILGLEEELDRLGISYRTEAATFVYSANEVREVMLCLRAVDDPSDELAIVSTLRSTLFGCSDTELFHWRNAGGSWNPFATAPDGQRETRAAGAMSVLAGWSRGRSRRTPAELLDEILDTRRVLEAAVGGPRYRETWRRLRFVVDQARAWSEAERGSLREYLRWAAQQAEDRARVTETVLPERDASAVRITTVHASKGLEFPFVVLAGLGSRPANRRPNVLWPATGGYELRFGEDRPTTGYAAADIDERDLERCERRRLLYVAATRATSRLVVSLHRAKGTSPAAELAEVCPQESWAAPEKVTPLPRADQRVAAPTAWAAWIDARDRALAAARRREAESATHIAHRDAAVELPTLVRAGLAKQPRDLELRPWLKGRYGTAIGRAVHGVLQSVPLDTGDGLDALAQAQAIAEDVPGAAGEVAAAVRAALAAPVVRRAAAREHWRETYVGTEIDGTLVEGYVDLLFRDIDGLVLVDYKTDQAAGAQALAAYTTQLEVYARAIADATGEPVVRRVLVFLRPDGAVEYMVEGS</sequence>
<organism evidence="17 18">
    <name type="scientific">Pseudonocardia tropica</name>
    <dbReference type="NCBI Taxonomy" id="681289"/>
    <lineage>
        <taxon>Bacteria</taxon>
        <taxon>Bacillati</taxon>
        <taxon>Actinomycetota</taxon>
        <taxon>Actinomycetes</taxon>
        <taxon>Pseudonocardiales</taxon>
        <taxon>Pseudonocardiaceae</taxon>
        <taxon>Pseudonocardia</taxon>
    </lineage>
</organism>
<comment type="caution">
    <text evidence="17">The sequence shown here is derived from an EMBL/GenBank/DDBJ whole genome shotgun (WGS) entry which is preliminary data.</text>
</comment>
<dbReference type="PROSITE" id="PS51198">
    <property type="entry name" value="UVRD_HELICASE_ATP_BIND"/>
    <property type="match status" value="1"/>
</dbReference>
<dbReference type="SUPFAM" id="SSF52540">
    <property type="entry name" value="P-loop containing nucleoside triphosphate hydrolases"/>
    <property type="match status" value="1"/>
</dbReference>
<feature type="domain" description="UvrD-like helicase ATP-binding" evidence="15">
    <location>
        <begin position="10"/>
        <end position="428"/>
    </location>
</feature>
<dbReference type="Gene3D" id="3.90.320.10">
    <property type="match status" value="1"/>
</dbReference>
<dbReference type="Gene3D" id="3.40.50.300">
    <property type="entry name" value="P-loop containing nucleotide triphosphate hydrolases"/>
    <property type="match status" value="4"/>
</dbReference>
<dbReference type="PANTHER" id="PTHR11070:SF23">
    <property type="entry name" value="RECBCD ENZYME SUBUNIT RECB"/>
    <property type="match status" value="1"/>
</dbReference>
<dbReference type="InterPro" id="IPR014016">
    <property type="entry name" value="UvrD-like_ATP-bd"/>
</dbReference>
<keyword evidence="8" id="KW-0238">DNA-binding</keyword>
<evidence type="ECO:0000256" key="8">
    <source>
        <dbReference type="ARBA" id="ARBA00023125"/>
    </source>
</evidence>
<evidence type="ECO:0000256" key="5">
    <source>
        <dbReference type="ARBA" id="ARBA00022806"/>
    </source>
</evidence>
<dbReference type="Pfam" id="PF00580">
    <property type="entry name" value="UvrD-helicase"/>
    <property type="match status" value="1"/>
</dbReference>
<keyword evidence="5 14" id="KW-0347">Helicase</keyword>
<evidence type="ECO:0000256" key="6">
    <source>
        <dbReference type="ARBA" id="ARBA00022839"/>
    </source>
</evidence>
<evidence type="ECO:0000259" key="15">
    <source>
        <dbReference type="PROSITE" id="PS51198"/>
    </source>
</evidence>
<evidence type="ECO:0000256" key="10">
    <source>
        <dbReference type="ARBA" id="ARBA00023235"/>
    </source>
</evidence>
<keyword evidence="2 14" id="KW-0547">Nucleotide-binding</keyword>
<dbReference type="EC" id="5.6.2.4" evidence="12"/>
<evidence type="ECO:0000256" key="12">
    <source>
        <dbReference type="ARBA" id="ARBA00034808"/>
    </source>
</evidence>
<dbReference type="InterPro" id="IPR011335">
    <property type="entry name" value="Restrct_endonuc-II-like"/>
</dbReference>
<dbReference type="InterPro" id="IPR038726">
    <property type="entry name" value="PDDEXK_AddAB-type"/>
</dbReference>
<keyword evidence="6" id="KW-0269">Exonuclease</keyword>
<dbReference type="Gene3D" id="1.10.486.10">
    <property type="entry name" value="PCRA, domain 4"/>
    <property type="match status" value="1"/>
</dbReference>
<evidence type="ECO:0000256" key="9">
    <source>
        <dbReference type="ARBA" id="ARBA00023204"/>
    </source>
</evidence>
<comment type="catalytic activity">
    <reaction evidence="13">
        <text>ATP + H2O = ADP + phosphate + H(+)</text>
        <dbReference type="Rhea" id="RHEA:13065"/>
        <dbReference type="ChEBI" id="CHEBI:15377"/>
        <dbReference type="ChEBI" id="CHEBI:15378"/>
        <dbReference type="ChEBI" id="CHEBI:30616"/>
        <dbReference type="ChEBI" id="CHEBI:43474"/>
        <dbReference type="ChEBI" id="CHEBI:456216"/>
        <dbReference type="EC" id="5.6.2.4"/>
    </reaction>
</comment>
<evidence type="ECO:0000256" key="11">
    <source>
        <dbReference type="ARBA" id="ARBA00034617"/>
    </source>
</evidence>
<evidence type="ECO:0000256" key="1">
    <source>
        <dbReference type="ARBA" id="ARBA00022722"/>
    </source>
</evidence>
<dbReference type="InterPro" id="IPR000212">
    <property type="entry name" value="DNA_helicase_UvrD/REP"/>
</dbReference>
<feature type="binding site" evidence="14">
    <location>
        <begin position="31"/>
        <end position="38"/>
    </location>
    <ligand>
        <name>ATP</name>
        <dbReference type="ChEBI" id="CHEBI:30616"/>
    </ligand>
</feature>
<dbReference type="PANTHER" id="PTHR11070">
    <property type="entry name" value="UVRD / RECB / PCRA DNA HELICASE FAMILY MEMBER"/>
    <property type="match status" value="1"/>
</dbReference>
<keyword evidence="4 14" id="KW-0378">Hydrolase</keyword>
<dbReference type="InterPro" id="IPR011604">
    <property type="entry name" value="PDDEXK-like_dom_sf"/>
</dbReference>